<keyword evidence="2" id="KW-1133">Transmembrane helix</keyword>
<keyword evidence="5" id="KW-1185">Reference proteome</keyword>
<dbReference type="OrthoDB" id="10690141at2759"/>
<feature type="compositionally biased region" description="Pro residues" evidence="1">
    <location>
        <begin position="650"/>
        <end position="660"/>
    </location>
</feature>
<feature type="compositionally biased region" description="Pro residues" evidence="1">
    <location>
        <begin position="582"/>
        <end position="594"/>
    </location>
</feature>
<evidence type="ECO:0000256" key="2">
    <source>
        <dbReference type="SAM" id="Phobius"/>
    </source>
</evidence>
<name>A0A250X0N4_9CHLO</name>
<protein>
    <recommendedName>
        <fullName evidence="6">Pherophorin domain-containing protein</fullName>
    </recommendedName>
</protein>
<feature type="compositionally biased region" description="Pro residues" evidence="1">
    <location>
        <begin position="340"/>
        <end position="418"/>
    </location>
</feature>
<evidence type="ECO:0000256" key="3">
    <source>
        <dbReference type="SAM" id="SignalP"/>
    </source>
</evidence>
<feature type="transmembrane region" description="Helical" evidence="2">
    <location>
        <begin position="697"/>
        <end position="722"/>
    </location>
</feature>
<dbReference type="Proteomes" id="UP000232323">
    <property type="component" value="Unassembled WGS sequence"/>
</dbReference>
<feature type="region of interest" description="Disordered" evidence="1">
    <location>
        <begin position="340"/>
        <end position="465"/>
    </location>
</feature>
<comment type="caution">
    <text evidence="4">The sequence shown here is derived from an EMBL/GenBank/DDBJ whole genome shotgun (WGS) entry which is preliminary data.</text>
</comment>
<feature type="compositionally biased region" description="Acidic residues" evidence="1">
    <location>
        <begin position="802"/>
        <end position="815"/>
    </location>
</feature>
<feature type="compositionally biased region" description="Pro residues" evidence="1">
    <location>
        <begin position="33"/>
        <end position="155"/>
    </location>
</feature>
<feature type="chain" id="PRO_5013032846" description="Pherophorin domain-containing protein" evidence="3">
    <location>
        <begin position="20"/>
        <end position="1136"/>
    </location>
</feature>
<reference evidence="4 5" key="1">
    <citation type="submission" date="2017-08" db="EMBL/GenBank/DDBJ databases">
        <title>Acidophilic green algal genome provides insights into adaptation to an acidic environment.</title>
        <authorList>
            <person name="Hirooka S."/>
            <person name="Hirose Y."/>
            <person name="Kanesaki Y."/>
            <person name="Higuchi S."/>
            <person name="Fujiwara T."/>
            <person name="Onuma R."/>
            <person name="Era A."/>
            <person name="Ohbayashi R."/>
            <person name="Uzuka A."/>
            <person name="Nozaki H."/>
            <person name="Yoshikawa H."/>
            <person name="Miyagishima S.Y."/>
        </authorList>
    </citation>
    <scope>NUCLEOTIDE SEQUENCE [LARGE SCALE GENOMIC DNA]</scope>
    <source>
        <strain evidence="4 5">NIES-2499</strain>
    </source>
</reference>
<keyword evidence="2" id="KW-0472">Membrane</keyword>
<sequence length="1136" mass="118371">MSCFECFTVVLCLAGTALANSPSPNARSLYPALHPPPPPPAPPIPMTPPDTPPPDTPYEQPPSYEPSPMTPPYQPDPITPSPPPSSPTVPPENPPPLWPTWPPWPPSPPSPPPHPPLVPWPPWPRDPDSPPTTPPSPPSSPSPPPTPPRPPPNLPQTPALPMAPPTPPPHPPWPPGKIPPSPPPSPPPPPPPPPPSGAAYIYILSTAITNCGTLPPDQNPFTMNAFRLAFSAGVGSVLNPTPDPSVILCQNLGSGLYITIPMHTLSAVETLLNYFSSFWPMQGYVEAAGLPCGTSLALLSSFGYMVSGFYCASTPINTVGPFFLGNKTVIPSLCCSPPPHPPPSPPPIPPPSPPRLPLPPGVVLPPSPPPPPLPPSPVPPSPPPRTPYHPPFPSPPRPPRPPPRPPQPPAPPQPPSSPPGYSKPAAPSSPSFPTGWFKPPPPPPHVPRSPHAPFPSPPGTPPLTYGQTVQLSLVLTGSNFTSVSSSPSESSSLKAALCSFLAYDTGGVCAITSMAVQSTNIQLNVLMGPGPGSTLSEVTSVLQLYAQTDLNTNPSNILQTYGAVRASIQLQGLYSLPATPLNHPPPPPPPPPLHTTPSPTQRLSPVMLVPATKLLSPPLPTPSSTNEVSPPPSPLLLSPPPPSTNAKLAPPAPPSPPVAPVQPSSLTASFENASAVGSQPLSGPQAEQAVSSASQPMGLVAALAVAAGVLGISAAVILFTFYKRSARRRGSLNGSTGKEDFSRRHFSDSKQAADYDSHTSSNTGFYTDEKQLKPGIQRARKGLSSLVSALKTSNVSKKNDQPSEEPSELDDTEPMETDKEKEVVISEPFGLKARVGKSSLTRRPSRSGAEEAVVRREASCSGGALDLSDLMLEAQGEAPGRPNSISPSNGNELVVGPDGLIPVKHLMAENTSQAPRLFQSVIPKALAYSSSLNREIGKPEGLLATTASLPASHAKYSGKYGRSASLAARAPDNNQDVMQNSPAKQYSPGDLFSPLKHSSPAPPKIWTANSMGHSKSRGLQNQLSPLEGLPREGASLKPVSSLGRTFSPADWGGASWLSGGPRRADLEPLAESAAAVAEDGLKAGGEFGGEVTKEEGVGCDVGPGYLKAAAAVILAGGLVPEQQNAPGRLHQHFWDD</sequence>
<feature type="region of interest" description="Disordered" evidence="1">
    <location>
        <begin position="23"/>
        <end position="194"/>
    </location>
</feature>
<evidence type="ECO:0000256" key="1">
    <source>
        <dbReference type="SAM" id="MobiDB-lite"/>
    </source>
</evidence>
<dbReference type="PRINTS" id="PR01217">
    <property type="entry name" value="PRICHEXTENSN"/>
</dbReference>
<evidence type="ECO:0000313" key="5">
    <source>
        <dbReference type="Proteomes" id="UP000232323"/>
    </source>
</evidence>
<feature type="compositionally biased region" description="Pro residues" evidence="1">
    <location>
        <begin position="161"/>
        <end position="194"/>
    </location>
</feature>
<feature type="region of interest" description="Disordered" evidence="1">
    <location>
        <begin position="729"/>
        <end position="773"/>
    </location>
</feature>
<dbReference type="AlphaFoldDB" id="A0A250X0N4"/>
<gene>
    <name evidence="4" type="ORF">CEUSTIGMA_g3944.t1</name>
</gene>
<feature type="region of interest" description="Disordered" evidence="1">
    <location>
        <begin position="996"/>
        <end position="1036"/>
    </location>
</feature>
<feature type="compositionally biased region" description="Pro residues" evidence="1">
    <location>
        <begin position="629"/>
        <end position="643"/>
    </location>
</feature>
<feature type="compositionally biased region" description="Basic and acidic residues" evidence="1">
    <location>
        <begin position="737"/>
        <end position="757"/>
    </location>
</feature>
<keyword evidence="2" id="KW-0812">Transmembrane</keyword>
<evidence type="ECO:0008006" key="6">
    <source>
        <dbReference type="Google" id="ProtNLM"/>
    </source>
</evidence>
<organism evidence="4 5">
    <name type="scientific">Chlamydomonas eustigma</name>
    <dbReference type="NCBI Taxonomy" id="1157962"/>
    <lineage>
        <taxon>Eukaryota</taxon>
        <taxon>Viridiplantae</taxon>
        <taxon>Chlorophyta</taxon>
        <taxon>core chlorophytes</taxon>
        <taxon>Chlorophyceae</taxon>
        <taxon>CS clade</taxon>
        <taxon>Chlamydomonadales</taxon>
        <taxon>Chlamydomonadaceae</taxon>
        <taxon>Chlamydomonas</taxon>
    </lineage>
</organism>
<evidence type="ECO:0000313" key="4">
    <source>
        <dbReference type="EMBL" id="GAX76499.1"/>
    </source>
</evidence>
<feature type="signal peptide" evidence="3">
    <location>
        <begin position="1"/>
        <end position="19"/>
    </location>
</feature>
<feature type="compositionally biased region" description="Pro residues" evidence="1">
    <location>
        <begin position="438"/>
        <end position="461"/>
    </location>
</feature>
<keyword evidence="3" id="KW-0732">Signal</keyword>
<feature type="compositionally biased region" description="Polar residues" evidence="1">
    <location>
        <begin position="1007"/>
        <end position="1024"/>
    </location>
</feature>
<proteinExistence type="predicted"/>
<dbReference type="EMBL" id="BEGY01000018">
    <property type="protein sequence ID" value="GAX76499.1"/>
    <property type="molecule type" value="Genomic_DNA"/>
</dbReference>
<feature type="compositionally biased region" description="Low complexity" evidence="1">
    <location>
        <begin position="419"/>
        <end position="437"/>
    </location>
</feature>
<feature type="region of interest" description="Disordered" evidence="1">
    <location>
        <begin position="791"/>
        <end position="821"/>
    </location>
</feature>
<feature type="region of interest" description="Disordered" evidence="1">
    <location>
        <begin position="577"/>
        <end position="664"/>
    </location>
</feature>
<accession>A0A250X0N4</accession>